<dbReference type="EMBL" id="RCZG01000017">
    <property type="protein sequence ID" value="TPG29509.1"/>
    <property type="molecule type" value="Genomic_DNA"/>
</dbReference>
<evidence type="ECO:0000313" key="2">
    <source>
        <dbReference type="EMBL" id="TPG29509.1"/>
    </source>
</evidence>
<dbReference type="Proteomes" id="UP000320095">
    <property type="component" value="Unassembled WGS sequence"/>
</dbReference>
<name>A0A502DXU7_9MYCO</name>
<feature type="region of interest" description="Disordered" evidence="1">
    <location>
        <begin position="16"/>
        <end position="36"/>
    </location>
</feature>
<protein>
    <submittedName>
        <fullName evidence="2">Uncharacterized protein</fullName>
    </submittedName>
</protein>
<reference evidence="2 3" key="1">
    <citation type="journal article" date="2019" name="Environ. Microbiol.">
        <title>Species interactions and distinct microbial communities in high Arctic permafrost affected cryosols are associated with the CH4 and CO2 gas fluxes.</title>
        <authorList>
            <person name="Altshuler I."/>
            <person name="Hamel J."/>
            <person name="Turney S."/>
            <person name="Magnuson E."/>
            <person name="Levesque R."/>
            <person name="Greer C."/>
            <person name="Whyte L.G."/>
        </authorList>
    </citation>
    <scope>NUCLEOTIDE SEQUENCE [LARGE SCALE GENOMIC DNA]</scope>
    <source>
        <strain evidence="2 3">S5.20</strain>
    </source>
</reference>
<dbReference type="RefSeq" id="WP_140698375.1">
    <property type="nucleotide sequence ID" value="NZ_RCZG01000017.1"/>
</dbReference>
<proteinExistence type="predicted"/>
<comment type="caution">
    <text evidence="2">The sequence shown here is derived from an EMBL/GenBank/DDBJ whole genome shotgun (WGS) entry which is preliminary data.</text>
</comment>
<evidence type="ECO:0000256" key="1">
    <source>
        <dbReference type="SAM" id="MobiDB-lite"/>
    </source>
</evidence>
<sequence length="63" mass="6921">MIELLTTDYFSGSGVLGMRTPPRYGNQRLDDTRQTGSRLPIRAGLEPHPFGARGRVLGANSVY</sequence>
<gene>
    <name evidence="2" type="ORF">EAH80_27125</name>
</gene>
<evidence type="ECO:0000313" key="3">
    <source>
        <dbReference type="Proteomes" id="UP000320095"/>
    </source>
</evidence>
<organism evidence="2 3">
    <name type="scientific">Mycolicibacterium hodleri</name>
    <dbReference type="NCBI Taxonomy" id="49897"/>
    <lineage>
        <taxon>Bacteria</taxon>
        <taxon>Bacillati</taxon>
        <taxon>Actinomycetota</taxon>
        <taxon>Actinomycetes</taxon>
        <taxon>Mycobacteriales</taxon>
        <taxon>Mycobacteriaceae</taxon>
        <taxon>Mycolicibacterium</taxon>
    </lineage>
</organism>
<accession>A0A502DXU7</accession>
<dbReference type="AlphaFoldDB" id="A0A502DXU7"/>
<keyword evidence="3" id="KW-1185">Reference proteome</keyword>